<evidence type="ECO:0000256" key="8">
    <source>
        <dbReference type="ARBA" id="ARBA00066766"/>
    </source>
</evidence>
<feature type="binding site" evidence="9">
    <location>
        <position position="183"/>
    </location>
    <ligand>
        <name>Zn(2+)</name>
        <dbReference type="ChEBI" id="CHEBI:29105"/>
    </ligand>
</feature>
<evidence type="ECO:0000256" key="6">
    <source>
        <dbReference type="ARBA" id="ARBA00052558"/>
    </source>
</evidence>
<dbReference type="NCBIfam" id="TIGR00624">
    <property type="entry name" value="tag"/>
    <property type="match status" value="1"/>
</dbReference>
<dbReference type="EMBL" id="BORR01000001">
    <property type="protein sequence ID" value="GIO35433.1"/>
    <property type="molecule type" value="Genomic_DNA"/>
</dbReference>
<dbReference type="GO" id="GO:0008725">
    <property type="term" value="F:DNA-3-methyladenine glycosylase activity"/>
    <property type="evidence" value="ECO:0007669"/>
    <property type="project" value="UniProtKB-EC"/>
</dbReference>
<reference evidence="10 11" key="1">
    <citation type="submission" date="2021-03" db="EMBL/GenBank/DDBJ databases">
        <title>Antimicrobial resistance genes in bacteria isolated from Japanese honey, and their potential for conferring macrolide and lincosamide resistance in the American foulbrood pathogen Paenibacillus larvae.</title>
        <authorList>
            <person name="Okamoto M."/>
            <person name="Kumagai M."/>
            <person name="Kanamori H."/>
            <person name="Takamatsu D."/>
        </authorList>
    </citation>
    <scope>NUCLEOTIDE SEQUENCE [LARGE SCALE GENOMIC DNA]</scope>
    <source>
        <strain evidence="10 11">J41TS12</strain>
    </source>
</reference>
<dbReference type="RefSeq" id="WP_212937857.1">
    <property type="nucleotide sequence ID" value="NZ_BORR01000001.1"/>
</dbReference>
<accession>A0A919XSC4</accession>
<protein>
    <recommendedName>
        <fullName evidence="8">DNA-3-methyladenine glycosylase I</fullName>
        <ecNumber evidence="8">3.2.2.20</ecNumber>
    </recommendedName>
</protein>
<dbReference type="InterPro" id="IPR052891">
    <property type="entry name" value="DNA-3mA_glycosylase"/>
</dbReference>
<name>A0A919XSC4_9BACL</name>
<dbReference type="SUPFAM" id="SSF48150">
    <property type="entry name" value="DNA-glycosylase"/>
    <property type="match status" value="1"/>
</dbReference>
<feature type="binding site" evidence="9">
    <location>
        <position position="179"/>
    </location>
    <ligand>
        <name>Zn(2+)</name>
        <dbReference type="ChEBI" id="CHEBI:29105"/>
    </ligand>
</feature>
<feature type="binding site" evidence="9">
    <location>
        <position position="19"/>
    </location>
    <ligand>
        <name>Zn(2+)</name>
        <dbReference type="ChEBI" id="CHEBI:29105"/>
    </ligand>
</feature>
<keyword evidence="3" id="KW-0378">Hydrolase</keyword>
<dbReference type="Gene3D" id="1.10.340.30">
    <property type="entry name" value="Hypothetical protein, domain 2"/>
    <property type="match status" value="1"/>
</dbReference>
<dbReference type="InterPro" id="IPR004597">
    <property type="entry name" value="Tag"/>
</dbReference>
<keyword evidence="4 9" id="KW-0862">Zinc</keyword>
<dbReference type="GO" id="GO:0006284">
    <property type="term" value="P:base-excision repair"/>
    <property type="evidence" value="ECO:0007669"/>
    <property type="project" value="InterPro"/>
</dbReference>
<comment type="caution">
    <text evidence="10">The sequence shown here is derived from an EMBL/GenBank/DDBJ whole genome shotgun (WGS) entry which is preliminary data.</text>
</comment>
<dbReference type="EC" id="3.2.2.20" evidence="8"/>
<evidence type="ECO:0000256" key="3">
    <source>
        <dbReference type="ARBA" id="ARBA00022801"/>
    </source>
</evidence>
<dbReference type="FunFam" id="1.10.340.30:FF:000009">
    <property type="entry name" value="DNA-3-methyladenine glycosylase I"/>
    <property type="match status" value="1"/>
</dbReference>
<dbReference type="PANTHER" id="PTHR30037:SF4">
    <property type="entry name" value="DNA-3-METHYLADENINE GLYCOSYLASE I"/>
    <property type="match status" value="1"/>
</dbReference>
<dbReference type="InterPro" id="IPR005019">
    <property type="entry name" value="Adenine_glyco"/>
</dbReference>
<dbReference type="AlphaFoldDB" id="A0A919XSC4"/>
<gene>
    <name evidence="10" type="primary">tag</name>
    <name evidence="10" type="ORF">J41TS12_02940</name>
</gene>
<proteinExistence type="predicted"/>
<keyword evidence="11" id="KW-1185">Reference proteome</keyword>
<comment type="function">
    <text evidence="7">Hydrolysis of the deoxyribose N-glycosidic bond to excise 3-methyladenine from the damaged DNA polymer formed by alkylation lesions.</text>
</comment>
<evidence type="ECO:0000313" key="11">
    <source>
        <dbReference type="Proteomes" id="UP000681162"/>
    </source>
</evidence>
<dbReference type="PANTHER" id="PTHR30037">
    <property type="entry name" value="DNA-3-METHYLADENINE GLYCOSYLASE 1"/>
    <property type="match status" value="1"/>
</dbReference>
<sequence>MNTVRCAWVNSDPLYIAYHDEEWGKPVRDDRKLFELLILEGMQAGLSWYTILKKREHFREAFDQFDPHMIAQYGPEKVEELMQNSGIIRNRLKIQSVITNARIYLEIMEDPESGSFSEYLWSFTGGEPVINNWTHIKEVPASTPVSDAMSKALKKKGMKFVGSTILYAFMQASGMVNDHTVDCLCRQEAAATGQK</sequence>
<evidence type="ECO:0000256" key="4">
    <source>
        <dbReference type="ARBA" id="ARBA00022833"/>
    </source>
</evidence>
<evidence type="ECO:0000256" key="9">
    <source>
        <dbReference type="PIRSR" id="PIRSR604597-1"/>
    </source>
</evidence>
<keyword evidence="5" id="KW-0234">DNA repair</keyword>
<dbReference type="Proteomes" id="UP000681162">
    <property type="component" value="Unassembled WGS sequence"/>
</dbReference>
<feature type="binding site" evidence="9">
    <location>
        <position position="6"/>
    </location>
    <ligand>
        <name>Zn(2+)</name>
        <dbReference type="ChEBI" id="CHEBI:29105"/>
    </ligand>
</feature>
<keyword evidence="1 9" id="KW-0479">Metal-binding</keyword>
<dbReference type="InterPro" id="IPR011257">
    <property type="entry name" value="DNA_glycosylase"/>
</dbReference>
<evidence type="ECO:0000256" key="5">
    <source>
        <dbReference type="ARBA" id="ARBA00023204"/>
    </source>
</evidence>
<organism evidence="10 11">
    <name type="scientific">Paenibacillus antibioticophila</name>
    <dbReference type="NCBI Taxonomy" id="1274374"/>
    <lineage>
        <taxon>Bacteria</taxon>
        <taxon>Bacillati</taxon>
        <taxon>Bacillota</taxon>
        <taxon>Bacilli</taxon>
        <taxon>Bacillales</taxon>
        <taxon>Paenibacillaceae</taxon>
        <taxon>Paenibacillus</taxon>
    </lineage>
</organism>
<evidence type="ECO:0000313" key="10">
    <source>
        <dbReference type="EMBL" id="GIO35433.1"/>
    </source>
</evidence>
<comment type="catalytic activity">
    <reaction evidence="6">
        <text>Hydrolysis of alkylated DNA, releasing 3-methyladenine.</text>
        <dbReference type="EC" id="3.2.2.20"/>
    </reaction>
</comment>
<keyword evidence="2" id="KW-0227">DNA damage</keyword>
<evidence type="ECO:0000256" key="7">
    <source>
        <dbReference type="ARBA" id="ARBA00057608"/>
    </source>
</evidence>
<dbReference type="GO" id="GO:0046872">
    <property type="term" value="F:metal ion binding"/>
    <property type="evidence" value="ECO:0007669"/>
    <property type="project" value="UniProtKB-KW"/>
</dbReference>
<evidence type="ECO:0000256" key="1">
    <source>
        <dbReference type="ARBA" id="ARBA00022723"/>
    </source>
</evidence>
<evidence type="ECO:0000256" key="2">
    <source>
        <dbReference type="ARBA" id="ARBA00022763"/>
    </source>
</evidence>
<dbReference type="Pfam" id="PF03352">
    <property type="entry name" value="Adenine_glyco"/>
    <property type="match status" value="1"/>
</dbReference>